<evidence type="ECO:0000259" key="6">
    <source>
        <dbReference type="Pfam" id="PF07980"/>
    </source>
</evidence>
<evidence type="ECO:0000256" key="2">
    <source>
        <dbReference type="ARBA" id="ARBA00006275"/>
    </source>
</evidence>
<evidence type="ECO:0000313" key="9">
    <source>
        <dbReference type="Proteomes" id="UP000241507"/>
    </source>
</evidence>
<dbReference type="KEGG" id="grs:C7S20_02605"/>
<dbReference type="AlphaFoldDB" id="A0A2R3ZAL8"/>
<dbReference type="PROSITE" id="PS51257">
    <property type="entry name" value="PROKAR_LIPOPROTEIN"/>
    <property type="match status" value="1"/>
</dbReference>
<dbReference type="GO" id="GO:0009279">
    <property type="term" value="C:cell outer membrane"/>
    <property type="evidence" value="ECO:0007669"/>
    <property type="project" value="UniProtKB-SubCell"/>
</dbReference>
<keyword evidence="9" id="KW-1185">Reference proteome</keyword>
<evidence type="ECO:0000256" key="4">
    <source>
        <dbReference type="ARBA" id="ARBA00023136"/>
    </source>
</evidence>
<gene>
    <name evidence="8" type="ORF">C7S20_02605</name>
</gene>
<sequence>MKSIKYHLILLVIPLFLISCEDFLEVKPPDSKLVGKEVFSSDATAISAMEGIYNELFQSAFSNGYSSSVTVLSGLSADRIHNINTGNDSRMQFEQNEILPDNTNNLYIWASAYNIIYMTNALLEGLENSNEITPDLSLQLEGEARFIRAFTYFYLVNLYGDVPLILTTDYNVNRLASRIPISEVQDNIIEDLGFSVDVLNPEYRDGERTHVNKFAAIALLARVYLYLEDWEKAEMMSTKVIEEASMYGLTDLNEVFLANSKEAIWQISPIGGGGYASNTYEGNFFIIHPIFSFLAAVKLDENFVENFHANDGRLLNWIGYNEAKQAHFAYKYKIWSSTEFPIEEYSMVLRLAELYLIRAEARAEKGDIAGSMQDLDTIRDRAGIDLIADTQPEITQDDLLMEILAERSKELFAEWGHRWLDLKRTGKAQEVLGSNNPYWESTDVLYPIPEEERKKNPNLSQNPGY</sequence>
<dbReference type="Pfam" id="PF07980">
    <property type="entry name" value="SusD_RagB"/>
    <property type="match status" value="1"/>
</dbReference>
<keyword evidence="5" id="KW-0998">Cell outer membrane</keyword>
<dbReference type="InterPro" id="IPR033985">
    <property type="entry name" value="SusD-like_N"/>
</dbReference>
<feature type="domain" description="RagB/SusD" evidence="6">
    <location>
        <begin position="334"/>
        <end position="465"/>
    </location>
</feature>
<comment type="subcellular location">
    <subcellularLocation>
        <location evidence="1">Cell outer membrane</location>
    </subcellularLocation>
</comment>
<dbReference type="InterPro" id="IPR011990">
    <property type="entry name" value="TPR-like_helical_dom_sf"/>
</dbReference>
<dbReference type="Pfam" id="PF14322">
    <property type="entry name" value="SusD-like_3"/>
    <property type="match status" value="1"/>
</dbReference>
<accession>A0A2R3ZAL8</accession>
<dbReference type="CDD" id="cd08977">
    <property type="entry name" value="SusD"/>
    <property type="match status" value="1"/>
</dbReference>
<comment type="similarity">
    <text evidence="2">Belongs to the SusD family.</text>
</comment>
<keyword evidence="3" id="KW-0732">Signal</keyword>
<evidence type="ECO:0000256" key="3">
    <source>
        <dbReference type="ARBA" id="ARBA00022729"/>
    </source>
</evidence>
<dbReference type="RefSeq" id="WP_107014068.1">
    <property type="nucleotide sequence ID" value="NZ_CP028136.1"/>
</dbReference>
<evidence type="ECO:0000256" key="1">
    <source>
        <dbReference type="ARBA" id="ARBA00004442"/>
    </source>
</evidence>
<proteinExistence type="inferred from homology"/>
<feature type="domain" description="SusD-like N-terminal" evidence="7">
    <location>
        <begin position="22"/>
        <end position="225"/>
    </location>
</feature>
<evidence type="ECO:0000256" key="5">
    <source>
        <dbReference type="ARBA" id="ARBA00023237"/>
    </source>
</evidence>
<keyword evidence="4" id="KW-0472">Membrane</keyword>
<evidence type="ECO:0000313" key="8">
    <source>
        <dbReference type="EMBL" id="AVR47301.1"/>
    </source>
</evidence>
<protein>
    <submittedName>
        <fullName evidence="8">RagB/SusD family nutrient uptake outer membrane protein</fullName>
    </submittedName>
</protein>
<name>A0A2R3ZAL8_9FLAO</name>
<dbReference type="Gene3D" id="1.25.40.390">
    <property type="match status" value="1"/>
</dbReference>
<dbReference type="Proteomes" id="UP000241507">
    <property type="component" value="Chromosome"/>
</dbReference>
<evidence type="ECO:0000259" key="7">
    <source>
        <dbReference type="Pfam" id="PF14322"/>
    </source>
</evidence>
<dbReference type="OrthoDB" id="621570at2"/>
<dbReference type="SUPFAM" id="SSF48452">
    <property type="entry name" value="TPR-like"/>
    <property type="match status" value="1"/>
</dbReference>
<dbReference type="EMBL" id="CP028136">
    <property type="protein sequence ID" value="AVR47301.1"/>
    <property type="molecule type" value="Genomic_DNA"/>
</dbReference>
<reference evidence="9" key="1">
    <citation type="submission" date="2018-03" db="EMBL/GenBank/DDBJ databases">
        <title>Gramella fulva sp. nov., isolated from a dry surface of tidal flat.</title>
        <authorList>
            <person name="Hwang S.H."/>
            <person name="Hwang W.M."/>
            <person name="Kang K."/>
            <person name="Ahn T.-Y."/>
        </authorList>
    </citation>
    <scope>NUCLEOTIDE SEQUENCE [LARGE SCALE GENOMIC DNA]</scope>
    <source>
        <strain evidence="9">SH35</strain>
    </source>
</reference>
<dbReference type="InterPro" id="IPR012944">
    <property type="entry name" value="SusD_RagB_dom"/>
</dbReference>
<organism evidence="8 9">
    <name type="scientific">Christiangramia fulva</name>
    <dbReference type="NCBI Taxonomy" id="2126553"/>
    <lineage>
        <taxon>Bacteria</taxon>
        <taxon>Pseudomonadati</taxon>
        <taxon>Bacteroidota</taxon>
        <taxon>Flavobacteriia</taxon>
        <taxon>Flavobacteriales</taxon>
        <taxon>Flavobacteriaceae</taxon>
        <taxon>Christiangramia</taxon>
    </lineage>
</organism>